<sequence length="609" mass="70183">MEARQLDLFDYNGLPIIHSVVEAFPDTEFEELEYKSAQGGLPNDFWKTYSGFANTAGGIIILGVSEKIGVLRIDGLTNENIQKIQIDFWNSVNNPDTVNINLLRNEDVRVLETEGKKLLAFNIPLAKRNEKPIFLTKNPFKNTYKRNFEGDYKCTDAEVRRMLADADTTLHHDSRILENFTLNDIDLNSLKKYRQLFSANNSSHPWLVLDDKELLRKLGGYRIDRTTKIEGITLAGVVMFGKEASITDRECAPNFFPDFREILSDDENIRWTDRVYPDGTWEANLFEFYMKVWPIISSKLPKPFQIEKGRRKDETPTHIALREAFVNSLVHTDYSAPGNIIIEMRKDRYTFSNPGTLLVSKYQYYSGGISECRNPNLQKMFMMMGSAEKAGSGVNKIMSGWEYAHWRRPYIETFTQPDRVELNLPMFSMIPEETLSELKQIFGEDVISIGKDQLIILSFCQIEGEITNNRLQNNLQRHKVDITQMLQDLCKKGYLISENSGRWTTYHLNKNFNVDTSNVDTSNVDTSNVDTSNVDTSISIKTSSSKLTDKILFFCQSDFKTIREIAIYVDRTEKHLKNRVINQLVKDGKLSRKYSELPNHPEQAYKKSE</sequence>
<gene>
    <name evidence="2" type="ORF">SAMN06296427_10782</name>
</gene>
<dbReference type="RefSeq" id="WP_084017767.1">
    <property type="nucleotide sequence ID" value="NZ_FWXS01000007.1"/>
</dbReference>
<name>A0A1W2BSA2_9FLAO</name>
<dbReference type="Proteomes" id="UP000192393">
    <property type="component" value="Unassembled WGS sequence"/>
</dbReference>
<evidence type="ECO:0000259" key="1">
    <source>
        <dbReference type="Pfam" id="PF04326"/>
    </source>
</evidence>
<dbReference type="Gene3D" id="3.30.950.30">
    <property type="entry name" value="Schlafen, AAA domain"/>
    <property type="match status" value="1"/>
</dbReference>
<dbReference type="PANTHER" id="PTHR30595">
    <property type="entry name" value="GLPR-RELATED TRANSCRIPTIONAL REPRESSOR"/>
    <property type="match status" value="1"/>
</dbReference>
<proteinExistence type="predicted"/>
<reference evidence="2 3" key="1">
    <citation type="submission" date="2017-04" db="EMBL/GenBank/DDBJ databases">
        <authorList>
            <person name="Afonso C.L."/>
            <person name="Miller P.J."/>
            <person name="Scott M.A."/>
            <person name="Spackman E."/>
            <person name="Goraichik I."/>
            <person name="Dimitrov K.M."/>
            <person name="Suarez D.L."/>
            <person name="Swayne D.E."/>
        </authorList>
    </citation>
    <scope>NUCLEOTIDE SEQUENCE [LARGE SCALE GENOMIC DNA]</scope>
    <source>
        <strain evidence="2 3">CGMCC 1.12708</strain>
    </source>
</reference>
<dbReference type="STRING" id="1434700.SAMN06296427_10782"/>
<accession>A0A1W2BSA2</accession>
<feature type="domain" description="Schlafen AlbA-2" evidence="1">
    <location>
        <begin position="29"/>
        <end position="149"/>
    </location>
</feature>
<evidence type="ECO:0000313" key="3">
    <source>
        <dbReference type="Proteomes" id="UP000192393"/>
    </source>
</evidence>
<dbReference type="Pfam" id="PF13749">
    <property type="entry name" value="HATPase_c_4"/>
    <property type="match status" value="1"/>
</dbReference>
<dbReference type="InterPro" id="IPR038461">
    <property type="entry name" value="Schlafen_AlbA_2_dom_sf"/>
</dbReference>
<protein>
    <submittedName>
        <fullName evidence="2">Predicted transcriptional regulator, contains HTH domain</fullName>
    </submittedName>
</protein>
<dbReference type="EMBL" id="FWXS01000007">
    <property type="protein sequence ID" value="SMC75616.1"/>
    <property type="molecule type" value="Genomic_DNA"/>
</dbReference>
<dbReference type="Gene3D" id="3.30.565.60">
    <property type="match status" value="1"/>
</dbReference>
<dbReference type="AlphaFoldDB" id="A0A1W2BSA2"/>
<keyword evidence="3" id="KW-1185">Reference proteome</keyword>
<dbReference type="OrthoDB" id="9807907at2"/>
<evidence type="ECO:0000313" key="2">
    <source>
        <dbReference type="EMBL" id="SMC75616.1"/>
    </source>
</evidence>
<dbReference type="SUPFAM" id="SSF46785">
    <property type="entry name" value="Winged helix' DNA-binding domain"/>
    <property type="match status" value="1"/>
</dbReference>
<dbReference type="InterPro" id="IPR007421">
    <property type="entry name" value="Schlafen_AlbA_2_dom"/>
</dbReference>
<dbReference type="InterPro" id="IPR038475">
    <property type="entry name" value="RecG_C_sf"/>
</dbReference>
<dbReference type="InterPro" id="IPR036390">
    <property type="entry name" value="WH_DNA-bd_sf"/>
</dbReference>
<dbReference type="PANTHER" id="PTHR30595:SF6">
    <property type="entry name" value="SCHLAFEN ALBA-2 DOMAIN-CONTAINING PROTEIN"/>
    <property type="match status" value="1"/>
</dbReference>
<dbReference type="Pfam" id="PF04326">
    <property type="entry name" value="SLFN_AlbA_2"/>
    <property type="match status" value="1"/>
</dbReference>
<organism evidence="2 3">
    <name type="scientific">Moheibacter sediminis</name>
    <dbReference type="NCBI Taxonomy" id="1434700"/>
    <lineage>
        <taxon>Bacteria</taxon>
        <taxon>Pseudomonadati</taxon>
        <taxon>Bacteroidota</taxon>
        <taxon>Flavobacteriia</taxon>
        <taxon>Flavobacteriales</taxon>
        <taxon>Weeksellaceae</taxon>
        <taxon>Moheibacter</taxon>
    </lineage>
</organism>